<evidence type="ECO:0000256" key="7">
    <source>
        <dbReference type="ARBA" id="ARBA00023163"/>
    </source>
</evidence>
<dbReference type="InterPro" id="IPR003018">
    <property type="entry name" value="GAF"/>
</dbReference>
<dbReference type="Pfam" id="PF08447">
    <property type="entry name" value="PAS_3"/>
    <property type="match status" value="1"/>
</dbReference>
<dbReference type="InterPro" id="IPR029016">
    <property type="entry name" value="GAF-like_dom_sf"/>
</dbReference>
<dbReference type="Gene3D" id="3.30.450.20">
    <property type="entry name" value="PAS domain"/>
    <property type="match status" value="1"/>
</dbReference>
<evidence type="ECO:0000256" key="4">
    <source>
        <dbReference type="ARBA" id="ARBA00023012"/>
    </source>
</evidence>
<evidence type="ECO:0000256" key="5">
    <source>
        <dbReference type="ARBA" id="ARBA00023015"/>
    </source>
</evidence>
<gene>
    <name evidence="11" type="ORF">J07HQW2_02496</name>
</gene>
<evidence type="ECO:0000256" key="1">
    <source>
        <dbReference type="ARBA" id="ARBA00022553"/>
    </source>
</evidence>
<dbReference type="InterPro" id="IPR001789">
    <property type="entry name" value="Sig_transdc_resp-reg_receiver"/>
</dbReference>
<evidence type="ECO:0000259" key="9">
    <source>
        <dbReference type="PROSITE" id="PS50110"/>
    </source>
</evidence>
<dbReference type="STRING" id="1238425.J07HQW2_02496"/>
<dbReference type="InterPro" id="IPR035965">
    <property type="entry name" value="PAS-like_dom_sf"/>
</dbReference>
<dbReference type="PROSITE" id="PS50112">
    <property type="entry name" value="PAS"/>
    <property type="match status" value="1"/>
</dbReference>
<evidence type="ECO:0000259" key="10">
    <source>
        <dbReference type="PROSITE" id="PS50112"/>
    </source>
</evidence>
<dbReference type="PANTHER" id="PTHR48111">
    <property type="entry name" value="REGULATOR OF RPOS"/>
    <property type="match status" value="1"/>
</dbReference>
<accession>U1MZS9</accession>
<keyword evidence="2" id="KW-0808">Transferase</keyword>
<dbReference type="InterPro" id="IPR013655">
    <property type="entry name" value="PAS_fold_3"/>
</dbReference>
<dbReference type="Pfam" id="PF00072">
    <property type="entry name" value="Response_reg"/>
    <property type="match status" value="1"/>
</dbReference>
<evidence type="ECO:0000256" key="8">
    <source>
        <dbReference type="PROSITE-ProRule" id="PRU00169"/>
    </source>
</evidence>
<keyword evidence="6 11" id="KW-0238">DNA-binding</keyword>
<dbReference type="Pfam" id="PF13185">
    <property type="entry name" value="GAF_2"/>
    <property type="match status" value="1"/>
</dbReference>
<feature type="domain" description="Response regulatory" evidence="9">
    <location>
        <begin position="15"/>
        <end position="133"/>
    </location>
</feature>
<feature type="domain" description="PAS" evidence="10">
    <location>
        <begin position="181"/>
        <end position="219"/>
    </location>
</feature>
<dbReference type="GO" id="GO:0006355">
    <property type="term" value="P:regulation of DNA-templated transcription"/>
    <property type="evidence" value="ECO:0007669"/>
    <property type="project" value="TreeGrafter"/>
</dbReference>
<evidence type="ECO:0000313" key="11">
    <source>
        <dbReference type="EMBL" id="ERG96029.1"/>
    </source>
</evidence>
<keyword evidence="4" id="KW-0902">Two-component regulatory system</keyword>
<dbReference type="RefSeq" id="WP_021055498.1">
    <property type="nucleotide sequence ID" value="NZ_KE356561.1"/>
</dbReference>
<dbReference type="AlphaFoldDB" id="U1MZS9"/>
<dbReference type="GO" id="GO:0016301">
    <property type="term" value="F:kinase activity"/>
    <property type="evidence" value="ECO:0007669"/>
    <property type="project" value="UniProtKB-KW"/>
</dbReference>
<reference evidence="11 12" key="1">
    <citation type="journal article" date="2013" name="PLoS ONE">
        <title>Assembly-driven community genomics of a hypersaline microbial ecosystem.</title>
        <authorList>
            <person name="Podell S."/>
            <person name="Ugalde J.A."/>
            <person name="Narasingarao P."/>
            <person name="Banfield J.F."/>
            <person name="Heidelberg K.B."/>
            <person name="Allen E.E."/>
        </authorList>
    </citation>
    <scope>NUCLEOTIDE SEQUENCE [LARGE SCALE GENOMIC DNA]</scope>
    <source>
        <strain evidence="12">J07HQW2</strain>
    </source>
</reference>
<dbReference type="GO" id="GO:0032993">
    <property type="term" value="C:protein-DNA complex"/>
    <property type="evidence" value="ECO:0007669"/>
    <property type="project" value="TreeGrafter"/>
</dbReference>
<keyword evidence="1 8" id="KW-0597">Phosphoprotein</keyword>
<name>U1MZS9_9EURY</name>
<dbReference type="Gene3D" id="3.40.50.2300">
    <property type="match status" value="1"/>
</dbReference>
<evidence type="ECO:0000256" key="2">
    <source>
        <dbReference type="ARBA" id="ARBA00022679"/>
    </source>
</evidence>
<dbReference type="SUPFAM" id="SSF55781">
    <property type="entry name" value="GAF domain-like"/>
    <property type="match status" value="1"/>
</dbReference>
<keyword evidence="3" id="KW-0418">Kinase</keyword>
<dbReference type="GO" id="GO:0005829">
    <property type="term" value="C:cytosol"/>
    <property type="evidence" value="ECO:0007669"/>
    <property type="project" value="TreeGrafter"/>
</dbReference>
<sequence length="448" mass="49623">MRLPPIRPDSTKQIQVLHVDDDPSIIDLTETFLEREDDRICIETAASATEGLERIVNCSHPPDCVVSDYDMPGMDGIDFLETVREEYPEIPFILFTGKGSEEIASHAISAGVTDYLQKRCGAEQYELLANRIQNAVQSQYQRQRADRIDELMRLTELAGDTGGFEIHTDTGEVLMTDGCRRLAGVSDDETLSLEEAIELYHPDDQPKVRQTVSQATDMGEQECESWRLQALDGTERIVDVTLTPAEVDKNKYNTNANTSIGAADKSESHAGDVAKMLRGAIHDVTDRHHREQRLTKLNGVSKDLLTAKTQQEVVKIGVNAGRDVLDFQANAIHLTEAGGTQLVPAAQTDELNIHVDEVPTLSVSDSIAGRAYRRDEPIVVEDARQHPDTHNPETDLRGHVYLPLDNYGIFIAGSEKKASFDCQDLAFGELLAGDLIAALDRIDYNKTD</sequence>
<evidence type="ECO:0000256" key="3">
    <source>
        <dbReference type="ARBA" id="ARBA00022777"/>
    </source>
</evidence>
<dbReference type="SUPFAM" id="SSF52172">
    <property type="entry name" value="CheY-like"/>
    <property type="match status" value="1"/>
</dbReference>
<dbReference type="GO" id="GO:0000156">
    <property type="term" value="F:phosphorelay response regulator activity"/>
    <property type="evidence" value="ECO:0007669"/>
    <property type="project" value="TreeGrafter"/>
</dbReference>
<organism evidence="11 12">
    <name type="scientific">Haloquadratum walsbyi J07HQW2</name>
    <dbReference type="NCBI Taxonomy" id="1238425"/>
    <lineage>
        <taxon>Archaea</taxon>
        <taxon>Methanobacteriati</taxon>
        <taxon>Methanobacteriota</taxon>
        <taxon>Stenosarchaea group</taxon>
        <taxon>Halobacteria</taxon>
        <taxon>Halobacteriales</taxon>
        <taxon>Haloferacaceae</taxon>
        <taxon>Haloquadratum</taxon>
    </lineage>
</organism>
<dbReference type="Gene3D" id="3.30.450.40">
    <property type="match status" value="1"/>
</dbReference>
<dbReference type="InterPro" id="IPR039420">
    <property type="entry name" value="WalR-like"/>
</dbReference>
<keyword evidence="5" id="KW-0805">Transcription regulation</keyword>
<dbReference type="HOGENOM" id="CLU_022064_0_0_2"/>
<dbReference type="SUPFAM" id="SSF55785">
    <property type="entry name" value="PYP-like sensor domain (PAS domain)"/>
    <property type="match status" value="1"/>
</dbReference>
<keyword evidence="7" id="KW-0804">Transcription</keyword>
<dbReference type="eggNOG" id="arCOG02333">
    <property type="taxonomic scope" value="Archaea"/>
</dbReference>
<evidence type="ECO:0000313" key="12">
    <source>
        <dbReference type="Proteomes" id="UP000030710"/>
    </source>
</evidence>
<proteinExistence type="predicted"/>
<dbReference type="EMBL" id="KE356561">
    <property type="protein sequence ID" value="ERG96029.1"/>
    <property type="molecule type" value="Genomic_DNA"/>
</dbReference>
<dbReference type="InterPro" id="IPR000014">
    <property type="entry name" value="PAS"/>
</dbReference>
<dbReference type="InterPro" id="IPR011006">
    <property type="entry name" value="CheY-like_superfamily"/>
</dbReference>
<dbReference type="CDD" id="cd00156">
    <property type="entry name" value="REC"/>
    <property type="match status" value="1"/>
</dbReference>
<feature type="modified residue" description="4-aspartylphosphate" evidence="8">
    <location>
        <position position="68"/>
    </location>
</feature>
<dbReference type="Proteomes" id="UP000030710">
    <property type="component" value="Unassembled WGS sequence"/>
</dbReference>
<evidence type="ECO:0000256" key="6">
    <source>
        <dbReference type="ARBA" id="ARBA00023125"/>
    </source>
</evidence>
<dbReference type="PROSITE" id="PS50110">
    <property type="entry name" value="RESPONSE_REGULATORY"/>
    <property type="match status" value="1"/>
</dbReference>
<dbReference type="GO" id="GO:0000976">
    <property type="term" value="F:transcription cis-regulatory region binding"/>
    <property type="evidence" value="ECO:0007669"/>
    <property type="project" value="TreeGrafter"/>
</dbReference>
<protein>
    <submittedName>
        <fullName evidence="11">Response regulator containing CheY-like receiver, AAA-type ATPase, and DNA-binding domain protein</fullName>
    </submittedName>
</protein>
<dbReference type="SMART" id="SM00448">
    <property type="entry name" value="REC"/>
    <property type="match status" value="1"/>
</dbReference>
<dbReference type="PANTHER" id="PTHR48111:SF1">
    <property type="entry name" value="TWO-COMPONENT RESPONSE REGULATOR ORR33"/>
    <property type="match status" value="1"/>
</dbReference>